<feature type="transmembrane region" description="Helical" evidence="5">
    <location>
        <begin position="187"/>
        <end position="206"/>
    </location>
</feature>
<keyword evidence="4 5" id="KW-0472">Membrane</keyword>
<feature type="domain" description="Inositolphosphotransferase Aur1/Ipt1" evidence="6">
    <location>
        <begin position="154"/>
        <end position="211"/>
    </location>
</feature>
<evidence type="ECO:0000256" key="3">
    <source>
        <dbReference type="ARBA" id="ARBA00022989"/>
    </source>
</evidence>
<evidence type="ECO:0000256" key="1">
    <source>
        <dbReference type="ARBA" id="ARBA00004141"/>
    </source>
</evidence>
<organism evidence="7 8">
    <name type="scientific">Eutypa lata (strain UCR-EL1)</name>
    <name type="common">Grapevine dieback disease fungus</name>
    <name type="synonym">Eutypa armeniacae</name>
    <dbReference type="NCBI Taxonomy" id="1287681"/>
    <lineage>
        <taxon>Eukaryota</taxon>
        <taxon>Fungi</taxon>
        <taxon>Dikarya</taxon>
        <taxon>Ascomycota</taxon>
        <taxon>Pezizomycotina</taxon>
        <taxon>Sordariomycetes</taxon>
        <taxon>Xylariomycetidae</taxon>
        <taxon>Xylariales</taxon>
        <taxon>Diatrypaceae</taxon>
        <taxon>Eutypa</taxon>
    </lineage>
</organism>
<evidence type="ECO:0000256" key="4">
    <source>
        <dbReference type="ARBA" id="ARBA00023136"/>
    </source>
</evidence>
<accession>M7TID4</accession>
<dbReference type="InterPro" id="IPR026841">
    <property type="entry name" value="Aur1/Ipt1"/>
</dbReference>
<dbReference type="Proteomes" id="UP000012174">
    <property type="component" value="Unassembled WGS sequence"/>
</dbReference>
<dbReference type="PANTHER" id="PTHR31310">
    <property type="match status" value="1"/>
</dbReference>
<evidence type="ECO:0000313" key="7">
    <source>
        <dbReference type="EMBL" id="EMR69711.1"/>
    </source>
</evidence>
<dbReference type="OrthoDB" id="2566866at2759"/>
<dbReference type="HOGENOM" id="CLU_035756_0_0_1"/>
<dbReference type="GO" id="GO:0016020">
    <property type="term" value="C:membrane"/>
    <property type="evidence" value="ECO:0007669"/>
    <property type="project" value="UniProtKB-SubCell"/>
</dbReference>
<reference evidence="8" key="1">
    <citation type="journal article" date="2013" name="Genome Announc.">
        <title>Draft genome sequence of the grapevine dieback fungus Eutypa lata UCR-EL1.</title>
        <authorList>
            <person name="Blanco-Ulate B."/>
            <person name="Rolshausen P.E."/>
            <person name="Cantu D."/>
        </authorList>
    </citation>
    <scope>NUCLEOTIDE SEQUENCE [LARGE SCALE GENOMIC DNA]</scope>
    <source>
        <strain evidence="8">UCR-EL1</strain>
    </source>
</reference>
<dbReference type="OMA" id="WINRSTK"/>
<dbReference type="KEGG" id="ela:UCREL1_3254"/>
<keyword evidence="3 5" id="KW-1133">Transmembrane helix</keyword>
<dbReference type="Pfam" id="PF14378">
    <property type="entry name" value="PAP2_3"/>
    <property type="match status" value="1"/>
</dbReference>
<evidence type="ECO:0000256" key="5">
    <source>
        <dbReference type="SAM" id="Phobius"/>
    </source>
</evidence>
<protein>
    <submittedName>
        <fullName evidence="7">Putative integral membrane protein</fullName>
    </submittedName>
</protein>
<proteinExistence type="predicted"/>
<evidence type="ECO:0000259" key="6">
    <source>
        <dbReference type="Pfam" id="PF14378"/>
    </source>
</evidence>
<sequence length="311" mass="35869">MGIGGFIEPLVVITLLFGGVYVNRNTNYKLVTKRHGRWNEKTVEETWEIVSDGSGSPAPRHNIAEKGLLSPRFQEESRWRTREVGIWNTKWQVTSPNTRVFQGYFLSRLLIKFPFLVEVWYWALIYWVYQLGRAFSALTLVEGTVNVARHHALQVVHLEQSLRIFWEPAMQQVFMRHETMMHWINRIYSFIHIPGTIFFLAWLYYYTTVRNRVDERQEEKDIGEVAGSPGGPALYQARRRTMAVCNLLAFIVFTAWPCMPPRLLSDPAVSGADAKEGRTYGFVDTVHGNGGESSVWTQNKFCNQYGTISPP</sequence>
<name>M7TID4_EUTLA</name>
<keyword evidence="2 5" id="KW-0812">Transmembrane</keyword>
<feature type="transmembrane region" description="Helical" evidence="5">
    <location>
        <begin position="6"/>
        <end position="24"/>
    </location>
</feature>
<gene>
    <name evidence="7" type="ORF">UCREL1_3254</name>
</gene>
<dbReference type="InterPro" id="IPR052185">
    <property type="entry name" value="IPC_Synthase-Related"/>
</dbReference>
<keyword evidence="8" id="KW-1185">Reference proteome</keyword>
<feature type="transmembrane region" description="Helical" evidence="5">
    <location>
        <begin position="109"/>
        <end position="129"/>
    </location>
</feature>
<dbReference type="AlphaFoldDB" id="M7TID4"/>
<evidence type="ECO:0000256" key="2">
    <source>
        <dbReference type="ARBA" id="ARBA00022692"/>
    </source>
</evidence>
<comment type="subcellular location">
    <subcellularLocation>
        <location evidence="1">Membrane</location>
        <topology evidence="1">Multi-pass membrane protein</topology>
    </subcellularLocation>
</comment>
<evidence type="ECO:0000313" key="8">
    <source>
        <dbReference type="Proteomes" id="UP000012174"/>
    </source>
</evidence>
<dbReference type="EMBL" id="KB706024">
    <property type="protein sequence ID" value="EMR69711.1"/>
    <property type="molecule type" value="Genomic_DNA"/>
</dbReference>
<dbReference type="PANTHER" id="PTHR31310:SF7">
    <property type="entry name" value="PA-PHOSPHATASE RELATED-FAMILY PROTEIN DDB_G0268928"/>
    <property type="match status" value="1"/>
</dbReference>
<dbReference type="eggNOG" id="ENOG502QTNB">
    <property type="taxonomic scope" value="Eukaryota"/>
</dbReference>